<feature type="transmembrane region" description="Helical" evidence="1">
    <location>
        <begin position="6"/>
        <end position="27"/>
    </location>
</feature>
<keyword evidence="1" id="KW-0472">Membrane</keyword>
<evidence type="ECO:0000256" key="1">
    <source>
        <dbReference type="SAM" id="Phobius"/>
    </source>
</evidence>
<reference evidence="3" key="1">
    <citation type="journal article" date="2019" name="Int. J. Syst. Evol. Microbiol.">
        <title>The Global Catalogue of Microorganisms (GCM) 10K type strain sequencing project: providing services to taxonomists for standard genome sequencing and annotation.</title>
        <authorList>
            <consortium name="The Broad Institute Genomics Platform"/>
            <consortium name="The Broad Institute Genome Sequencing Center for Infectious Disease"/>
            <person name="Wu L."/>
            <person name="Ma J."/>
        </authorList>
    </citation>
    <scope>NUCLEOTIDE SEQUENCE [LARGE SCALE GENOMIC DNA]</scope>
    <source>
        <strain evidence="3">JCM 17106</strain>
    </source>
</reference>
<dbReference type="Proteomes" id="UP001500459">
    <property type="component" value="Unassembled WGS sequence"/>
</dbReference>
<proteinExistence type="predicted"/>
<evidence type="ECO:0000313" key="2">
    <source>
        <dbReference type="EMBL" id="GAA3519177.1"/>
    </source>
</evidence>
<feature type="transmembrane region" description="Helical" evidence="1">
    <location>
        <begin position="39"/>
        <end position="58"/>
    </location>
</feature>
<evidence type="ECO:0000313" key="3">
    <source>
        <dbReference type="Proteomes" id="UP001500459"/>
    </source>
</evidence>
<feature type="transmembrane region" description="Helical" evidence="1">
    <location>
        <begin position="64"/>
        <end position="82"/>
    </location>
</feature>
<protein>
    <submittedName>
        <fullName evidence="2">Uncharacterized protein</fullName>
    </submittedName>
</protein>
<name>A0ABP6UVA3_9FLAO</name>
<gene>
    <name evidence="2" type="ORF">GCM10022393_36640</name>
</gene>
<keyword evidence="3" id="KW-1185">Reference proteome</keyword>
<keyword evidence="1" id="KW-1133">Transmembrane helix</keyword>
<dbReference type="EMBL" id="BAABCW010000021">
    <property type="protein sequence ID" value="GAA3519177.1"/>
    <property type="molecule type" value="Genomic_DNA"/>
</dbReference>
<sequence>MHWPFAMSVLITGFVGVIGSCWFLFYFKKPKRMLDYARLSLIISFIFQYSFSVFHWPYQYVFATWMYLSLLGFIIFYAIEIFKYKEDSLETKETSKSVIISYLFYTLAAVGISIGVLCKVMHWPYSSEFLIGGLFFAVLSVFIDSKGLDQ</sequence>
<keyword evidence="1" id="KW-0812">Transmembrane</keyword>
<accession>A0ABP6UVA3</accession>
<organism evidence="2 3">
    <name type="scientific">Aquimarina addita</name>
    <dbReference type="NCBI Taxonomy" id="870485"/>
    <lineage>
        <taxon>Bacteria</taxon>
        <taxon>Pseudomonadati</taxon>
        <taxon>Bacteroidota</taxon>
        <taxon>Flavobacteriia</taxon>
        <taxon>Flavobacteriales</taxon>
        <taxon>Flavobacteriaceae</taxon>
        <taxon>Aquimarina</taxon>
    </lineage>
</organism>
<dbReference type="RefSeq" id="WP_344929925.1">
    <property type="nucleotide sequence ID" value="NZ_BAABCW010000021.1"/>
</dbReference>
<comment type="caution">
    <text evidence="2">The sequence shown here is derived from an EMBL/GenBank/DDBJ whole genome shotgun (WGS) entry which is preliminary data.</text>
</comment>
<feature type="transmembrane region" description="Helical" evidence="1">
    <location>
        <begin position="129"/>
        <end position="148"/>
    </location>
</feature>
<feature type="transmembrane region" description="Helical" evidence="1">
    <location>
        <begin position="102"/>
        <end position="123"/>
    </location>
</feature>